<dbReference type="SMART" id="SM00062">
    <property type="entry name" value="PBPb"/>
    <property type="match status" value="1"/>
</dbReference>
<evidence type="ECO:0000256" key="1">
    <source>
        <dbReference type="ARBA" id="ARBA00022729"/>
    </source>
</evidence>
<dbReference type="RefSeq" id="WP_354493448.1">
    <property type="nucleotide sequence ID" value="NZ_JBEPMC010000009.1"/>
</dbReference>
<dbReference type="Pfam" id="PF00497">
    <property type="entry name" value="SBP_bac_3"/>
    <property type="match status" value="1"/>
</dbReference>
<dbReference type="Gene3D" id="3.40.190.10">
    <property type="entry name" value="Periplasmic binding protein-like II"/>
    <property type="match status" value="2"/>
</dbReference>
<keyword evidence="1" id="KW-0732">Signal</keyword>
<dbReference type="InterPro" id="IPR001638">
    <property type="entry name" value="Solute-binding_3/MltF_N"/>
</dbReference>
<gene>
    <name evidence="3" type="ORF">ABID19_004929</name>
</gene>
<dbReference type="PANTHER" id="PTHR35936">
    <property type="entry name" value="MEMBRANE-BOUND LYTIC MUREIN TRANSGLYCOSYLASE F"/>
    <property type="match status" value="1"/>
</dbReference>
<name>A0ABV2GUB3_9HYPH</name>
<sequence length="233" mass="25330">MKFAFLQEPPFCFTDASGDVSGCDVRLARKVCEALGLEVFSPIETEFAKLLPGLAKGEWDMTTGLFISDERKKSVDFTRPIWVLQDGLLVANPRGLKGYRSIAGDETALIAVISGQIQHQTALQNGVPPERIRIFATQAGAADAVAAGAVRAYASVAMAHRGYLTRRPDAQLEVIDVPAAEKQPAAGAFALAKHNPILRQRIDSYLDDLLGTPWHRNMMAGYGFSDSDVDRLL</sequence>
<protein>
    <submittedName>
        <fullName evidence="3">Polar amino acid transport system substrate-binding protein</fullName>
    </submittedName>
</protein>
<dbReference type="Proteomes" id="UP001549204">
    <property type="component" value="Unassembled WGS sequence"/>
</dbReference>
<accession>A0ABV2GUB3</accession>
<feature type="domain" description="Solute-binding protein family 3/N-terminal" evidence="2">
    <location>
        <begin position="2"/>
        <end position="226"/>
    </location>
</feature>
<dbReference type="SUPFAM" id="SSF53850">
    <property type="entry name" value="Periplasmic binding protein-like II"/>
    <property type="match status" value="1"/>
</dbReference>
<keyword evidence="4" id="KW-1185">Reference proteome</keyword>
<comment type="caution">
    <text evidence="3">The sequence shown here is derived from an EMBL/GenBank/DDBJ whole genome shotgun (WGS) entry which is preliminary data.</text>
</comment>
<organism evidence="3 4">
    <name type="scientific">Mesorhizobium robiniae</name>
    <dbReference type="NCBI Taxonomy" id="559315"/>
    <lineage>
        <taxon>Bacteria</taxon>
        <taxon>Pseudomonadati</taxon>
        <taxon>Pseudomonadota</taxon>
        <taxon>Alphaproteobacteria</taxon>
        <taxon>Hyphomicrobiales</taxon>
        <taxon>Phyllobacteriaceae</taxon>
        <taxon>Mesorhizobium</taxon>
    </lineage>
</organism>
<proteinExistence type="predicted"/>
<evidence type="ECO:0000259" key="2">
    <source>
        <dbReference type="SMART" id="SM00062"/>
    </source>
</evidence>
<dbReference type="EMBL" id="JBEPMC010000009">
    <property type="protein sequence ID" value="MET3581876.1"/>
    <property type="molecule type" value="Genomic_DNA"/>
</dbReference>
<reference evidence="3 4" key="1">
    <citation type="submission" date="2024-06" db="EMBL/GenBank/DDBJ databases">
        <title>Genomic Encyclopedia of Type Strains, Phase IV (KMG-IV): sequencing the most valuable type-strain genomes for metagenomic binning, comparative biology and taxonomic classification.</title>
        <authorList>
            <person name="Goeker M."/>
        </authorList>
    </citation>
    <scope>NUCLEOTIDE SEQUENCE [LARGE SCALE GENOMIC DNA]</scope>
    <source>
        <strain evidence="3 4">DSM 100022</strain>
    </source>
</reference>
<evidence type="ECO:0000313" key="3">
    <source>
        <dbReference type="EMBL" id="MET3581876.1"/>
    </source>
</evidence>
<evidence type="ECO:0000313" key="4">
    <source>
        <dbReference type="Proteomes" id="UP001549204"/>
    </source>
</evidence>
<dbReference type="PANTHER" id="PTHR35936:SF19">
    <property type="entry name" value="AMINO-ACID-BINDING PROTEIN YXEM-RELATED"/>
    <property type="match status" value="1"/>
</dbReference>